<dbReference type="PRINTS" id="PR01407">
    <property type="entry name" value="BUTYPHLNCDUF"/>
</dbReference>
<keyword evidence="4" id="KW-0479">Metal-binding</keyword>
<evidence type="ECO:0000256" key="6">
    <source>
        <dbReference type="ARBA" id="ARBA00022833"/>
    </source>
</evidence>
<comment type="subcellular location">
    <subcellularLocation>
        <location evidence="1">Cytoplasm</location>
    </subcellularLocation>
</comment>
<gene>
    <name evidence="13" type="ORF">QTP70_014871</name>
</gene>
<dbReference type="SUPFAM" id="SSF57845">
    <property type="entry name" value="B-box zinc-binding domain"/>
    <property type="match status" value="1"/>
</dbReference>
<evidence type="ECO:0008006" key="15">
    <source>
        <dbReference type="Google" id="ProtNLM"/>
    </source>
</evidence>
<dbReference type="SMART" id="SM00589">
    <property type="entry name" value="PRY"/>
    <property type="match status" value="1"/>
</dbReference>
<dbReference type="PANTHER" id="PTHR25465">
    <property type="entry name" value="B-BOX DOMAIN CONTAINING"/>
    <property type="match status" value="1"/>
</dbReference>
<dbReference type="SMART" id="SM00184">
    <property type="entry name" value="RING"/>
    <property type="match status" value="1"/>
</dbReference>
<dbReference type="Gene3D" id="2.60.120.920">
    <property type="match status" value="1"/>
</dbReference>
<feature type="domain" description="RING-type" evidence="10">
    <location>
        <begin position="15"/>
        <end position="58"/>
    </location>
</feature>
<dbReference type="Gene3D" id="3.30.40.10">
    <property type="entry name" value="Zinc/RING finger domain, C3HC4 (zinc finger)"/>
    <property type="match status" value="1"/>
</dbReference>
<dbReference type="Pfam" id="PF00097">
    <property type="entry name" value="zf-C3HC4"/>
    <property type="match status" value="1"/>
</dbReference>
<keyword evidence="6" id="KW-0862">Zinc</keyword>
<dbReference type="CDD" id="cd19769">
    <property type="entry name" value="Bbox2_TRIM16-like"/>
    <property type="match status" value="1"/>
</dbReference>
<dbReference type="GO" id="GO:0008270">
    <property type="term" value="F:zinc ion binding"/>
    <property type="evidence" value="ECO:0007669"/>
    <property type="project" value="UniProtKB-KW"/>
</dbReference>
<dbReference type="SUPFAM" id="SSF57850">
    <property type="entry name" value="RING/U-box"/>
    <property type="match status" value="1"/>
</dbReference>
<dbReference type="EMBL" id="JAUCMX010000017">
    <property type="protein sequence ID" value="KAK3518817.1"/>
    <property type="molecule type" value="Genomic_DNA"/>
</dbReference>
<reference evidence="13" key="1">
    <citation type="submission" date="2023-06" db="EMBL/GenBank/DDBJ databases">
        <title>Male Hemibagrus guttatus genome.</title>
        <authorList>
            <person name="Bian C."/>
        </authorList>
    </citation>
    <scope>NUCLEOTIDE SEQUENCE</scope>
    <source>
        <strain evidence="13">Male_cb2023</strain>
        <tissue evidence="13">Muscle</tissue>
    </source>
</reference>
<dbReference type="PROSITE" id="PS50188">
    <property type="entry name" value="B302_SPRY"/>
    <property type="match status" value="1"/>
</dbReference>
<dbReference type="Gene3D" id="4.10.830.40">
    <property type="match status" value="1"/>
</dbReference>
<dbReference type="GO" id="GO:0005737">
    <property type="term" value="C:cytoplasm"/>
    <property type="evidence" value="ECO:0007669"/>
    <property type="project" value="UniProtKB-SubCell"/>
</dbReference>
<comment type="caution">
    <text evidence="13">The sequence shown here is derived from an EMBL/GenBank/DDBJ whole genome shotgun (WGS) entry which is preliminary data.</text>
</comment>
<evidence type="ECO:0000256" key="7">
    <source>
        <dbReference type="ARBA" id="ARBA00022859"/>
    </source>
</evidence>
<dbReference type="InterPro" id="IPR003879">
    <property type="entry name" value="Butyrophylin_SPRY"/>
</dbReference>
<dbReference type="PROSITE" id="PS50089">
    <property type="entry name" value="ZF_RING_2"/>
    <property type="match status" value="1"/>
</dbReference>
<evidence type="ECO:0000256" key="8">
    <source>
        <dbReference type="PROSITE-ProRule" id="PRU00024"/>
    </source>
</evidence>
<keyword evidence="3" id="KW-0399">Innate immunity</keyword>
<keyword evidence="5 8" id="KW-0863">Zinc-finger</keyword>
<dbReference type="SMART" id="SM00336">
    <property type="entry name" value="BBOX"/>
    <property type="match status" value="1"/>
</dbReference>
<dbReference type="PANTHER" id="PTHR25465:SF73">
    <property type="entry name" value="E3 UBIQUITIN_ISG15 LIGASE TRIM25 ISOFORM X1"/>
    <property type="match status" value="1"/>
</dbReference>
<dbReference type="Proteomes" id="UP001274896">
    <property type="component" value="Unassembled WGS sequence"/>
</dbReference>
<evidence type="ECO:0000256" key="3">
    <source>
        <dbReference type="ARBA" id="ARBA00022588"/>
    </source>
</evidence>
<evidence type="ECO:0000259" key="10">
    <source>
        <dbReference type="PROSITE" id="PS50089"/>
    </source>
</evidence>
<dbReference type="InterPro" id="IPR006574">
    <property type="entry name" value="PRY"/>
</dbReference>
<feature type="coiled-coil region" evidence="9">
    <location>
        <begin position="291"/>
        <end position="325"/>
    </location>
</feature>
<feature type="domain" description="B box-type" evidence="11">
    <location>
        <begin position="185"/>
        <end position="225"/>
    </location>
</feature>
<dbReference type="Pfam" id="PF25600">
    <property type="entry name" value="TRIM_CC"/>
    <property type="match status" value="1"/>
</dbReference>
<evidence type="ECO:0000259" key="12">
    <source>
        <dbReference type="PROSITE" id="PS50188"/>
    </source>
</evidence>
<dbReference type="InterPro" id="IPR013320">
    <property type="entry name" value="ConA-like_dom_sf"/>
</dbReference>
<proteinExistence type="predicted"/>
<keyword evidence="9" id="KW-0175">Coiled coil</keyword>
<keyword evidence="14" id="KW-1185">Reference proteome</keyword>
<organism evidence="13 14">
    <name type="scientific">Hemibagrus guttatus</name>
    <dbReference type="NCBI Taxonomy" id="175788"/>
    <lineage>
        <taxon>Eukaryota</taxon>
        <taxon>Metazoa</taxon>
        <taxon>Chordata</taxon>
        <taxon>Craniata</taxon>
        <taxon>Vertebrata</taxon>
        <taxon>Euteleostomi</taxon>
        <taxon>Actinopterygii</taxon>
        <taxon>Neopterygii</taxon>
        <taxon>Teleostei</taxon>
        <taxon>Ostariophysi</taxon>
        <taxon>Siluriformes</taxon>
        <taxon>Bagridae</taxon>
        <taxon>Hemibagrus</taxon>
    </lineage>
</organism>
<dbReference type="GO" id="GO:0045087">
    <property type="term" value="P:innate immune response"/>
    <property type="evidence" value="ECO:0007669"/>
    <property type="project" value="UniProtKB-KW"/>
</dbReference>
<accession>A0AAE0UV14</accession>
<dbReference type="Gene3D" id="3.30.160.60">
    <property type="entry name" value="Classic Zinc Finger"/>
    <property type="match status" value="1"/>
</dbReference>
<evidence type="ECO:0000256" key="4">
    <source>
        <dbReference type="ARBA" id="ARBA00022723"/>
    </source>
</evidence>
<dbReference type="InterPro" id="IPR043136">
    <property type="entry name" value="B30.2/SPRY_sf"/>
</dbReference>
<evidence type="ECO:0000313" key="14">
    <source>
        <dbReference type="Proteomes" id="UP001274896"/>
    </source>
</evidence>
<dbReference type="InterPro" id="IPR003877">
    <property type="entry name" value="SPRY_dom"/>
</dbReference>
<dbReference type="InterPro" id="IPR051051">
    <property type="entry name" value="E3_ubiq-ligase_TRIM/RNF"/>
</dbReference>
<evidence type="ECO:0000256" key="2">
    <source>
        <dbReference type="ARBA" id="ARBA00022490"/>
    </source>
</evidence>
<evidence type="ECO:0000256" key="9">
    <source>
        <dbReference type="SAM" id="Coils"/>
    </source>
</evidence>
<keyword evidence="2" id="KW-0963">Cytoplasm</keyword>
<dbReference type="Pfam" id="PF00622">
    <property type="entry name" value="SPRY"/>
    <property type="match status" value="1"/>
</dbReference>
<dbReference type="Pfam" id="PF00643">
    <property type="entry name" value="zf-B_box"/>
    <property type="match status" value="1"/>
</dbReference>
<protein>
    <recommendedName>
        <fullName evidence="15">Tripartite motif-containing protein 16-like</fullName>
    </recommendedName>
</protein>
<dbReference type="InterPro" id="IPR000315">
    <property type="entry name" value="Znf_B-box"/>
</dbReference>
<dbReference type="AlphaFoldDB" id="A0AAE0UV14"/>
<sequence>MATSSKPASRNSPKCCLCLTKSEKVVTLPCAHDYCRSCSSGLVSKYERTGRYSCPQCSQTFYTEPDGRVDKVRGELVKIDLCSETSEHTLAGASVSISTGQDSTVDKRKNTALRTQESCSSSTQTRANSITGPEDVTCDACTDSRQKALKSCLVCQASYCDAHLMLHNDLHTRAAHILVDATNQLQAMTCSVHRKVLDVYCRKEKRLICCMCMLEDHKGHDVVAAGQAERAVLRKSKLMITGQEKQLKELRLAKNTLRDIATATEDECERLFTELIHSIKSSQSEMKVLVRAQQQAELDRIEELMEQVEEEITELKWSDAEMEQNDTHVLQSEQALNLTSANVLKMTVHLQFSFGEVVKSMSALKERTEDVWRREIEQISAAVMKDRIVVPVEPRTRKDFLQYLVPLSLDPNTAHQSLSMCEEKRVVCSTKCQAYPDQLERFDWWAQVLCREPLNARCYWEAEWTGLHGVDIAVSYRDIQRKGDDDECSFGYNKQSWSLDCAIMKYAFAHDKVETEISAPVSHRIGVYLDYKAGVLSFYSVSDCMTLLHREETRFTQPLYAGFGLYEGSTVRICQPDTEAKEKIPEELRAG</sequence>
<dbReference type="PROSITE" id="PS50119">
    <property type="entry name" value="ZF_BBOX"/>
    <property type="match status" value="1"/>
</dbReference>
<evidence type="ECO:0000313" key="13">
    <source>
        <dbReference type="EMBL" id="KAK3518817.1"/>
    </source>
</evidence>
<dbReference type="CDD" id="cd16040">
    <property type="entry name" value="SPRY_PRY_SNTX"/>
    <property type="match status" value="1"/>
</dbReference>
<dbReference type="InterPro" id="IPR013083">
    <property type="entry name" value="Znf_RING/FYVE/PHD"/>
</dbReference>
<dbReference type="SUPFAM" id="SSF49899">
    <property type="entry name" value="Concanavalin A-like lectins/glucanases"/>
    <property type="match status" value="1"/>
</dbReference>
<dbReference type="InterPro" id="IPR018957">
    <property type="entry name" value="Znf_C3HC4_RING-type"/>
</dbReference>
<dbReference type="InterPro" id="IPR001841">
    <property type="entry name" value="Znf_RING"/>
</dbReference>
<keyword evidence="7" id="KW-0391">Immunity</keyword>
<dbReference type="InterPro" id="IPR001870">
    <property type="entry name" value="B30.2/SPRY"/>
</dbReference>
<dbReference type="SMART" id="SM00449">
    <property type="entry name" value="SPRY"/>
    <property type="match status" value="1"/>
</dbReference>
<evidence type="ECO:0000256" key="5">
    <source>
        <dbReference type="ARBA" id="ARBA00022771"/>
    </source>
</evidence>
<name>A0AAE0UV14_9TELE</name>
<feature type="domain" description="B30.2/SPRY" evidence="12">
    <location>
        <begin position="387"/>
        <end position="580"/>
    </location>
</feature>
<evidence type="ECO:0000256" key="1">
    <source>
        <dbReference type="ARBA" id="ARBA00004496"/>
    </source>
</evidence>
<dbReference type="Pfam" id="PF13765">
    <property type="entry name" value="PRY"/>
    <property type="match status" value="1"/>
</dbReference>
<dbReference type="InterPro" id="IPR058030">
    <property type="entry name" value="TRIM8/14/16/25/29/45/65_CC"/>
</dbReference>
<evidence type="ECO:0000259" key="11">
    <source>
        <dbReference type="PROSITE" id="PS50119"/>
    </source>
</evidence>